<evidence type="ECO:0000313" key="3">
    <source>
        <dbReference type="Proteomes" id="UP000284706"/>
    </source>
</evidence>
<proteinExistence type="predicted"/>
<dbReference type="AlphaFoldDB" id="A0A409YLZ7"/>
<sequence>MPPPQLPDVVAPLIYGLVKLESVLPVIQQLLGVAFVMATPNLQSEQPRKLPNPRKRTEWSPVFGTITCLSDEPFPPPNRIVADRTSQRNRDYLLPRVLTDSNVYLAFFPIRLAFKGRLFSALDLSERDLARELQHQGHGKFCLNQRISNTWYMIQTTLLHIACLLMILHPSNNTFPTIVPPKRPSEHGFLWIHGSKERALNAALRSQIAFVELLAYTSFAFSLWLGRDAESCLDDAFEKLAMHGEAVPRVFLDFLQSTIALDFSPGLRVGGILDPRTTQWAKFFHCFSRAGVPLWLHWGEGWENSEPRSQLVWSFAPDTAQAEELKARHALSLVTRQDFVADEDDFEDDDLVDDPKGIDPSSITNLEMRALIVHTDSEQRPRETWDEFKARKEAYRLRAMEVETSSQKQSREAKERNAQLHGPVGNVTFYVWARDKYLKMFYRRKYVSRAKGKEILEDLTKEQAFYWYHGNQWDLVPHLPTSSAAPSFAAQNNDSSDGLSNGEVNEGGGGSEVHGVVQVDESMGGSEAMIQAVRDVVAAQEHVAQARVSHFLSLLDFLRLRHGLLADCEDNWHPSLHTQGKRNRMEKGRVDEAAKAFGYGSVDIVVSQMEATSIVDFHNVVLRKGLEYRDLPRNIDLSTSRPSLLHCPQDRIRLQAVEYCLPGFKTLYVLRPPANSSDPSPWFIGTTSSTTVLLIYRSSWTTMDEIARGLLRLGVHFRTVVEERKASSSVAIDASPRRGLGSRPMDFEPDGDDLAAYLLARNEVLTSQQGRALRLCGGIIGRIAAEVVSDEKVLEGPVLINKEVVGTHGDCDFVDDKPLGISKEVVCGAYRVPTHKGRAANTSYPSWFPSDYVWRGSGLSSEHWTPDAEHWYLQIKRDWEDGKFALLHSTGWKTNLRMQYQRVKVIAQESERWASDFISHDVRLS</sequence>
<dbReference type="Proteomes" id="UP000284706">
    <property type="component" value="Unassembled WGS sequence"/>
</dbReference>
<name>A0A409YLZ7_9AGAR</name>
<dbReference type="EMBL" id="NHYE01000672">
    <property type="protein sequence ID" value="PPR04113.1"/>
    <property type="molecule type" value="Genomic_DNA"/>
</dbReference>
<dbReference type="InParanoid" id="A0A409YLZ7"/>
<evidence type="ECO:0000256" key="1">
    <source>
        <dbReference type="SAM" id="MobiDB-lite"/>
    </source>
</evidence>
<dbReference type="OrthoDB" id="2945970at2759"/>
<accession>A0A409YLZ7</accession>
<organism evidence="2 3">
    <name type="scientific">Gymnopilus dilepis</name>
    <dbReference type="NCBI Taxonomy" id="231916"/>
    <lineage>
        <taxon>Eukaryota</taxon>
        <taxon>Fungi</taxon>
        <taxon>Dikarya</taxon>
        <taxon>Basidiomycota</taxon>
        <taxon>Agaricomycotina</taxon>
        <taxon>Agaricomycetes</taxon>
        <taxon>Agaricomycetidae</taxon>
        <taxon>Agaricales</taxon>
        <taxon>Agaricineae</taxon>
        <taxon>Hymenogastraceae</taxon>
        <taxon>Gymnopilus</taxon>
    </lineage>
</organism>
<evidence type="ECO:0000313" key="2">
    <source>
        <dbReference type="EMBL" id="PPR04113.1"/>
    </source>
</evidence>
<feature type="region of interest" description="Disordered" evidence="1">
    <location>
        <begin position="486"/>
        <end position="513"/>
    </location>
</feature>
<reference evidence="2 3" key="1">
    <citation type="journal article" date="2018" name="Evol. Lett.">
        <title>Horizontal gene cluster transfer increased hallucinogenic mushroom diversity.</title>
        <authorList>
            <person name="Reynolds H.T."/>
            <person name="Vijayakumar V."/>
            <person name="Gluck-Thaler E."/>
            <person name="Korotkin H.B."/>
            <person name="Matheny P.B."/>
            <person name="Slot J.C."/>
        </authorList>
    </citation>
    <scope>NUCLEOTIDE SEQUENCE [LARGE SCALE GENOMIC DNA]</scope>
    <source>
        <strain evidence="2 3">SRW20</strain>
    </source>
</reference>
<protein>
    <submittedName>
        <fullName evidence="2">Uncharacterized protein</fullName>
    </submittedName>
</protein>
<keyword evidence="3" id="KW-1185">Reference proteome</keyword>
<feature type="compositionally biased region" description="Polar residues" evidence="1">
    <location>
        <begin position="486"/>
        <end position="499"/>
    </location>
</feature>
<gene>
    <name evidence="2" type="ORF">CVT26_001358</name>
</gene>
<comment type="caution">
    <text evidence="2">The sequence shown here is derived from an EMBL/GenBank/DDBJ whole genome shotgun (WGS) entry which is preliminary data.</text>
</comment>